<dbReference type="GO" id="GO:0009570">
    <property type="term" value="C:chloroplast stroma"/>
    <property type="evidence" value="ECO:0007669"/>
    <property type="project" value="TreeGrafter"/>
</dbReference>
<dbReference type="Gene3D" id="3.30.70.260">
    <property type="match status" value="1"/>
</dbReference>
<keyword evidence="1" id="KW-0677">Repeat</keyword>
<proteinExistence type="predicted"/>
<dbReference type="PANTHER" id="PTHR31096">
    <property type="entry name" value="ACT DOMAIN-CONTAINING PROTEIN ACR4-RELATED"/>
    <property type="match status" value="1"/>
</dbReference>
<name>A0A7S0NB33_9CHLO</name>
<dbReference type="GO" id="GO:0009535">
    <property type="term" value="C:chloroplast thylakoid membrane"/>
    <property type="evidence" value="ECO:0007669"/>
    <property type="project" value="TreeGrafter"/>
</dbReference>
<evidence type="ECO:0000256" key="1">
    <source>
        <dbReference type="ARBA" id="ARBA00022737"/>
    </source>
</evidence>
<dbReference type="PANTHER" id="PTHR31096:SF16">
    <property type="entry name" value="ACT DOMAIN-CONTAINING PROTEIN ACR11"/>
    <property type="match status" value="1"/>
</dbReference>
<dbReference type="SUPFAM" id="SSF55021">
    <property type="entry name" value="ACT-like"/>
    <property type="match status" value="1"/>
</dbReference>
<protein>
    <recommendedName>
        <fullName evidence="2">ACT domain-containing protein</fullName>
    </recommendedName>
</protein>
<dbReference type="InterPro" id="IPR002912">
    <property type="entry name" value="ACT_dom"/>
</dbReference>
<evidence type="ECO:0000313" key="3">
    <source>
        <dbReference type="EMBL" id="CAD8664295.1"/>
    </source>
</evidence>
<feature type="domain" description="ACT" evidence="2">
    <location>
        <begin position="215"/>
        <end position="293"/>
    </location>
</feature>
<gene>
    <name evidence="3" type="ORF">POBO1169_LOCUS7756</name>
</gene>
<dbReference type="InterPro" id="IPR045865">
    <property type="entry name" value="ACT-like_dom_sf"/>
</dbReference>
<dbReference type="PROSITE" id="PS51671">
    <property type="entry name" value="ACT"/>
    <property type="match status" value="1"/>
</dbReference>
<organism evidence="3">
    <name type="scientific">Pyramimonas obovata</name>
    <dbReference type="NCBI Taxonomy" id="1411642"/>
    <lineage>
        <taxon>Eukaryota</taxon>
        <taxon>Viridiplantae</taxon>
        <taxon>Chlorophyta</taxon>
        <taxon>Pyramimonadophyceae</taxon>
        <taxon>Pyramimonadales</taxon>
        <taxon>Pyramimonadaceae</taxon>
        <taxon>Pyramimonas</taxon>
        <taxon>Pyramimonas incertae sedis</taxon>
    </lineage>
</organism>
<accession>A0A7S0NB33</accession>
<evidence type="ECO:0000259" key="2">
    <source>
        <dbReference type="PROSITE" id="PS51671"/>
    </source>
</evidence>
<dbReference type="InterPro" id="IPR040217">
    <property type="entry name" value="ACR1-12"/>
</dbReference>
<dbReference type="EMBL" id="HBFA01015025">
    <property type="protein sequence ID" value="CAD8664295.1"/>
    <property type="molecule type" value="Transcribed_RNA"/>
</dbReference>
<dbReference type="CDD" id="cd04873">
    <property type="entry name" value="ACT_UUR-ACR-like"/>
    <property type="match status" value="1"/>
</dbReference>
<dbReference type="AlphaFoldDB" id="A0A7S0NB33"/>
<sequence length="293" mass="31512">MSYATALPKTVVATVNTQRAQPRTATAQPACFIRRPKFGASLTGLSTAKSAVGSSRVRLSLSATATSSNGAEPTASPPQPTVLIDNFSDPFATIVKVEFGDYLGELVDTMNALRALDLNITKAKLSDATAKTNRFYVTDRQTSEKITASSRIEEIRSTIFGVMMEFHPEATQFLAMGKAQKPAKVSRSGPLGPRDDPPIPTSVKIFADETGGRSRLDVVTTDRPGLLVDIVSVLKDISVNVISAEIDTIGIMAHDILFLTYKGSCLNPSMELLVVNALQYELSLAEISLEHSY</sequence>
<reference evidence="3" key="1">
    <citation type="submission" date="2021-01" db="EMBL/GenBank/DDBJ databases">
        <authorList>
            <person name="Corre E."/>
            <person name="Pelletier E."/>
            <person name="Niang G."/>
            <person name="Scheremetjew M."/>
            <person name="Finn R."/>
            <person name="Kale V."/>
            <person name="Holt S."/>
            <person name="Cochrane G."/>
            <person name="Meng A."/>
            <person name="Brown T."/>
            <person name="Cohen L."/>
        </authorList>
    </citation>
    <scope>NUCLEOTIDE SEQUENCE</scope>
    <source>
        <strain evidence="3">CCMP722</strain>
    </source>
</reference>